<dbReference type="Pfam" id="PF01609">
    <property type="entry name" value="DDE_Tnp_1"/>
    <property type="match status" value="1"/>
</dbReference>
<protein>
    <submittedName>
        <fullName evidence="2">Transposase, IS4 family</fullName>
    </submittedName>
</protein>
<dbReference type="PANTHER" id="PTHR33803">
    <property type="entry name" value="IS1478 TRANSPOSASE"/>
    <property type="match status" value="1"/>
</dbReference>
<feature type="domain" description="Transposase IS4-like" evidence="1">
    <location>
        <begin position="51"/>
        <end position="192"/>
    </location>
</feature>
<dbReference type="GO" id="GO:0006313">
    <property type="term" value="P:DNA transposition"/>
    <property type="evidence" value="ECO:0007669"/>
    <property type="project" value="InterPro"/>
</dbReference>
<accession>A0A3B0T6W3</accession>
<dbReference type="EMBL" id="UOEN01000185">
    <property type="protein sequence ID" value="VAW13738.1"/>
    <property type="molecule type" value="Genomic_DNA"/>
</dbReference>
<evidence type="ECO:0000259" key="1">
    <source>
        <dbReference type="Pfam" id="PF01609"/>
    </source>
</evidence>
<name>A0A3B0T6W3_9ZZZZ</name>
<dbReference type="GO" id="GO:0003677">
    <property type="term" value="F:DNA binding"/>
    <property type="evidence" value="ECO:0007669"/>
    <property type="project" value="InterPro"/>
</dbReference>
<reference evidence="2" key="1">
    <citation type="submission" date="2018-06" db="EMBL/GenBank/DDBJ databases">
        <authorList>
            <person name="Zhirakovskaya E."/>
        </authorList>
    </citation>
    <scope>NUCLEOTIDE SEQUENCE</scope>
</reference>
<organism evidence="2">
    <name type="scientific">hydrothermal vent metagenome</name>
    <dbReference type="NCBI Taxonomy" id="652676"/>
    <lineage>
        <taxon>unclassified sequences</taxon>
        <taxon>metagenomes</taxon>
        <taxon>ecological metagenomes</taxon>
    </lineage>
</organism>
<evidence type="ECO:0000313" key="2">
    <source>
        <dbReference type="EMBL" id="VAW13738.1"/>
    </source>
</evidence>
<feature type="non-terminal residue" evidence="2">
    <location>
        <position position="202"/>
    </location>
</feature>
<proteinExistence type="predicted"/>
<dbReference type="PANTHER" id="PTHR33803:SF3">
    <property type="entry name" value="BLL1974 PROTEIN"/>
    <property type="match status" value="1"/>
</dbReference>
<dbReference type="AlphaFoldDB" id="A0A3B0T6W3"/>
<gene>
    <name evidence="2" type="ORF">MNBD_BACTEROID05-226</name>
</gene>
<dbReference type="GO" id="GO:0004803">
    <property type="term" value="F:transposase activity"/>
    <property type="evidence" value="ECO:0007669"/>
    <property type="project" value="InterPro"/>
</dbReference>
<sequence>MLRELERELPSSTLSNYKEQLSLYYQILNQKRTDKNKIYSIHKPFTACIAKGKAHKQYEFGSKIGLTTTAKTLIITAIKSFDGNPHDSKTIEPLLTQMQSNINYSPKEIVYDSGGKGIKQINNTKISTPDYRPLKRDTLYQKRSKRKKFRRRAAIELVIGHLKTDFRLNQNYLWGDNSPQINAFLAATGWNLKKMMKQLKEE</sequence>
<dbReference type="InterPro" id="IPR002559">
    <property type="entry name" value="Transposase_11"/>
</dbReference>